<dbReference type="SUPFAM" id="SSF50729">
    <property type="entry name" value="PH domain-like"/>
    <property type="match status" value="1"/>
</dbReference>
<dbReference type="OrthoDB" id="10443982at2759"/>
<gene>
    <name evidence="3" type="ORF">B9Z55_026996</name>
</gene>
<dbReference type="InterPro" id="IPR037862">
    <property type="entry name" value="PLC-beta_PH"/>
</dbReference>
<reference evidence="4" key="1">
    <citation type="submission" date="2017-10" db="EMBL/GenBank/DDBJ databases">
        <title>Rapid genome shrinkage in a self-fertile nematode reveals novel sperm competition proteins.</title>
        <authorList>
            <person name="Yin D."/>
            <person name="Schwarz E.M."/>
            <person name="Thomas C.G."/>
            <person name="Felde R.L."/>
            <person name="Korf I.F."/>
            <person name="Cutter A.D."/>
            <person name="Schartner C.M."/>
            <person name="Ralston E.J."/>
            <person name="Meyer B.J."/>
            <person name="Haag E.S."/>
        </authorList>
    </citation>
    <scope>NUCLEOTIDE SEQUENCE [LARGE SCALE GENOMIC DNA]</scope>
    <source>
        <strain evidence="4">JU1422</strain>
    </source>
</reference>
<keyword evidence="4" id="KW-1185">Reference proteome</keyword>
<keyword evidence="1" id="KW-1133">Transmembrane helix</keyword>
<name>A0A2G5SIS2_9PELO</name>
<evidence type="ECO:0000256" key="1">
    <source>
        <dbReference type="SAM" id="Phobius"/>
    </source>
</evidence>
<feature type="transmembrane region" description="Helical" evidence="1">
    <location>
        <begin position="96"/>
        <end position="115"/>
    </location>
</feature>
<sequence length="327" mass="38773">MKMSKITLEYQKLNAAEATEIVKTLLGYSNLEFCRLLGPFGTETLSRNIRKFGAKTTDKYWISHFPFPILWIFSKFNARDYDLLQKFLFKKIPFQFNDLLIFSIFLFFLLILFLLTEKDLVEKKSFVTFFNFFVKLTKNMATDSILKDGKLTFLKYEENFTSRNSVRLQIDPTPYILYWRYKDPKVFNTKELAHEKNYIYLERIYDVRVGKPTDFDLGSHEKSIERNFLTVVSGTSITNLKFTHFVCLDKDEKKLKDFGSALFITVQRVRREEHGLLYHFRKKLAPKMYAAFTQRCLEEELVYFCVLWGTVDLSREMRQGNNNASSH</sequence>
<accession>A0A2G5SIS2</accession>
<keyword evidence="1" id="KW-0812">Transmembrane</keyword>
<protein>
    <recommendedName>
        <fullName evidence="2">PLC-beta PH domain-containing protein</fullName>
    </recommendedName>
</protein>
<organism evidence="3 4">
    <name type="scientific">Caenorhabditis nigoni</name>
    <dbReference type="NCBI Taxonomy" id="1611254"/>
    <lineage>
        <taxon>Eukaryota</taxon>
        <taxon>Metazoa</taxon>
        <taxon>Ecdysozoa</taxon>
        <taxon>Nematoda</taxon>
        <taxon>Chromadorea</taxon>
        <taxon>Rhabditida</taxon>
        <taxon>Rhabditina</taxon>
        <taxon>Rhabditomorpha</taxon>
        <taxon>Rhabditoidea</taxon>
        <taxon>Rhabditidae</taxon>
        <taxon>Peloderinae</taxon>
        <taxon>Caenorhabditis</taxon>
    </lineage>
</organism>
<evidence type="ECO:0000259" key="2">
    <source>
        <dbReference type="Pfam" id="PF17787"/>
    </source>
</evidence>
<dbReference type="STRING" id="1611254.A0A2G5SIS2"/>
<feature type="domain" description="PLC-beta PH" evidence="2">
    <location>
        <begin position="144"/>
        <end position="263"/>
    </location>
</feature>
<keyword evidence="1" id="KW-0472">Membrane</keyword>
<evidence type="ECO:0000313" key="4">
    <source>
        <dbReference type="Proteomes" id="UP000230233"/>
    </source>
</evidence>
<comment type="caution">
    <text evidence="3">The sequence shown here is derived from an EMBL/GenBank/DDBJ whole genome shotgun (WGS) entry which is preliminary data.</text>
</comment>
<dbReference type="Proteomes" id="UP000230233">
    <property type="component" value="Unassembled WGS sequence"/>
</dbReference>
<dbReference type="Pfam" id="PF17787">
    <property type="entry name" value="PH_14"/>
    <property type="match status" value="1"/>
</dbReference>
<proteinExistence type="predicted"/>
<dbReference type="Gene3D" id="2.30.29.240">
    <property type="match status" value="1"/>
</dbReference>
<dbReference type="EMBL" id="PDUG01000007">
    <property type="protein sequence ID" value="PIC14819.1"/>
    <property type="molecule type" value="Genomic_DNA"/>
</dbReference>
<evidence type="ECO:0000313" key="3">
    <source>
        <dbReference type="EMBL" id="PIC14819.1"/>
    </source>
</evidence>
<dbReference type="AlphaFoldDB" id="A0A2G5SIS2"/>